<comment type="subcellular location">
    <subcellularLocation>
        <location evidence="1">Cell envelope</location>
    </subcellularLocation>
</comment>
<evidence type="ECO:0000313" key="7">
    <source>
        <dbReference type="Proteomes" id="UP000005267"/>
    </source>
</evidence>
<evidence type="ECO:0000256" key="3">
    <source>
        <dbReference type="ARBA" id="ARBA00023284"/>
    </source>
</evidence>
<keyword evidence="4" id="KW-0732">Signal</keyword>
<dbReference type="InterPro" id="IPR013766">
    <property type="entry name" value="Thioredoxin_domain"/>
</dbReference>
<protein>
    <submittedName>
        <fullName evidence="6">Redoxin domain-containing protein</fullName>
    </submittedName>
</protein>
<dbReference type="PROSITE" id="PS00194">
    <property type="entry name" value="THIOREDOXIN_1"/>
    <property type="match status" value="1"/>
</dbReference>
<dbReference type="CDD" id="cd02966">
    <property type="entry name" value="TlpA_like_family"/>
    <property type="match status" value="1"/>
</dbReference>
<dbReference type="AlphaFoldDB" id="I3U7L8"/>
<evidence type="ECO:0000256" key="2">
    <source>
        <dbReference type="ARBA" id="ARBA00022748"/>
    </source>
</evidence>
<dbReference type="GO" id="GO:0017004">
    <property type="term" value="P:cytochrome complex assembly"/>
    <property type="evidence" value="ECO:0007669"/>
    <property type="project" value="UniProtKB-KW"/>
</dbReference>
<sequence length="141" mass="15921">MAAVMVSLALLVPGPLAQPLPAMALPDMNGQMHNLQDLRNQKVVINLWATWCGPCRREMPMLEQAARQNPDVRFLFVNQGESAATIENYLRQEKLDLSQWIRLDPDSTCRRSFVRAVCPQRCSLVATRCNGPRWARSVAKC</sequence>
<dbReference type="GO" id="GO:0015036">
    <property type="term" value="F:disulfide oxidoreductase activity"/>
    <property type="evidence" value="ECO:0007669"/>
    <property type="project" value="UniProtKB-ARBA"/>
</dbReference>
<dbReference type="PROSITE" id="PS51352">
    <property type="entry name" value="THIOREDOXIN_2"/>
    <property type="match status" value="1"/>
</dbReference>
<proteinExistence type="predicted"/>
<dbReference type="InterPro" id="IPR013740">
    <property type="entry name" value="Redoxin"/>
</dbReference>
<dbReference type="EMBL" id="CP003555">
    <property type="protein sequence ID" value="AFK61006.1"/>
    <property type="molecule type" value="Genomic_DNA"/>
</dbReference>
<evidence type="ECO:0000259" key="5">
    <source>
        <dbReference type="PROSITE" id="PS51352"/>
    </source>
</evidence>
<feature type="domain" description="Thioredoxin" evidence="5">
    <location>
        <begin position="14"/>
        <end position="141"/>
    </location>
</feature>
<dbReference type="Pfam" id="PF08534">
    <property type="entry name" value="Redoxin"/>
    <property type="match status" value="1"/>
</dbReference>
<dbReference type="STRING" id="1036672.TKWG_01730"/>
<keyword evidence="3" id="KW-0676">Redox-active center</keyword>
<dbReference type="Proteomes" id="UP000005267">
    <property type="component" value="Chromosome"/>
</dbReference>
<feature type="chain" id="PRO_5003680491" evidence="4">
    <location>
        <begin position="25"/>
        <end position="141"/>
    </location>
</feature>
<dbReference type="GO" id="GO:0030313">
    <property type="term" value="C:cell envelope"/>
    <property type="evidence" value="ECO:0007669"/>
    <property type="project" value="UniProtKB-SubCell"/>
</dbReference>
<dbReference type="SUPFAM" id="SSF52833">
    <property type="entry name" value="Thioredoxin-like"/>
    <property type="match status" value="1"/>
</dbReference>
<dbReference type="InterPro" id="IPR036249">
    <property type="entry name" value="Thioredoxin-like_sf"/>
</dbReference>
<dbReference type="KEGG" id="aka:TKWG_01730"/>
<dbReference type="PANTHER" id="PTHR42852:SF13">
    <property type="entry name" value="PROTEIN DIPZ"/>
    <property type="match status" value="1"/>
</dbReference>
<reference evidence="7" key="2">
    <citation type="journal article" date="2013" name="PLoS ONE">
        <title>Genome implosion elicits host-confinement in Alcaligenaceae: evidence from the comparative genomics of Tetrathiobacter kashmirensis, a pathogen in the making.</title>
        <authorList>
            <person name="Ghosh W."/>
            <person name="Alam M."/>
            <person name="Roy C."/>
            <person name="Pyne P."/>
            <person name="George A."/>
            <person name="Chakraborty R."/>
            <person name="Majumder S."/>
            <person name="Agarwal A."/>
            <person name="Chakraborty S."/>
            <person name="Majumdar S."/>
            <person name="Gupta S.K."/>
        </authorList>
    </citation>
    <scope>NUCLEOTIDE SEQUENCE [LARGE SCALE GENOMIC DNA]</scope>
    <source>
        <strain evidence="7">WT001</strain>
    </source>
</reference>
<keyword evidence="7" id="KW-1185">Reference proteome</keyword>
<evidence type="ECO:0000256" key="4">
    <source>
        <dbReference type="SAM" id="SignalP"/>
    </source>
</evidence>
<dbReference type="InterPro" id="IPR050553">
    <property type="entry name" value="Thioredoxin_ResA/DsbE_sf"/>
</dbReference>
<gene>
    <name evidence="6" type="ordered locus">TKWG_01730</name>
</gene>
<evidence type="ECO:0000313" key="6">
    <source>
        <dbReference type="EMBL" id="AFK61006.1"/>
    </source>
</evidence>
<dbReference type="InterPro" id="IPR017937">
    <property type="entry name" value="Thioredoxin_CS"/>
</dbReference>
<evidence type="ECO:0000256" key="1">
    <source>
        <dbReference type="ARBA" id="ARBA00004196"/>
    </source>
</evidence>
<organism evidence="6 7">
    <name type="scientific">Advenella kashmirensis (strain DSM 17095 / LMG 22695 / WT001)</name>
    <name type="common">Tetrathiobacter kashmirensis</name>
    <dbReference type="NCBI Taxonomy" id="1036672"/>
    <lineage>
        <taxon>Bacteria</taxon>
        <taxon>Pseudomonadati</taxon>
        <taxon>Pseudomonadota</taxon>
        <taxon>Betaproteobacteria</taxon>
        <taxon>Burkholderiales</taxon>
        <taxon>Alcaligenaceae</taxon>
    </lineage>
</organism>
<name>I3U7L8_ADVKW</name>
<dbReference type="Gene3D" id="3.40.30.10">
    <property type="entry name" value="Glutaredoxin"/>
    <property type="match status" value="1"/>
</dbReference>
<dbReference type="HOGENOM" id="CLU_1821271_0_0_4"/>
<reference evidence="6 7" key="1">
    <citation type="journal article" date="2011" name="J. Bacteriol.">
        <title>Whole-genome shotgun sequencing of the sulfur-oxidizing chemoautotroph Tetrathiobacter kashmirensis.</title>
        <authorList>
            <person name="Ghosh W."/>
            <person name="George A."/>
            <person name="Agarwal A."/>
            <person name="Raj P."/>
            <person name="Alam M."/>
            <person name="Pyne P."/>
            <person name="Das Gupta S.K."/>
        </authorList>
    </citation>
    <scope>NUCLEOTIDE SEQUENCE [LARGE SCALE GENOMIC DNA]</scope>
    <source>
        <strain evidence="6 7">WT001</strain>
    </source>
</reference>
<accession>I3U7L8</accession>
<dbReference type="PANTHER" id="PTHR42852">
    <property type="entry name" value="THIOL:DISULFIDE INTERCHANGE PROTEIN DSBE"/>
    <property type="match status" value="1"/>
</dbReference>
<keyword evidence="2" id="KW-0201">Cytochrome c-type biogenesis</keyword>
<feature type="signal peptide" evidence="4">
    <location>
        <begin position="1"/>
        <end position="24"/>
    </location>
</feature>